<dbReference type="InterPro" id="IPR013518">
    <property type="entry name" value="K_chnl_inward-rec_Kir_cyto"/>
</dbReference>
<dbReference type="InterPro" id="IPR013099">
    <property type="entry name" value="K_chnl_dom"/>
</dbReference>
<dbReference type="GeneID" id="24137862"/>
<dbReference type="OrthoDB" id="273257at2759"/>
<dbReference type="PANTHER" id="PTHR11767:SF102">
    <property type="entry name" value="INWARDLY RECTIFYING POTASSIUM CHANNEL 1, ISOFORM F"/>
    <property type="match status" value="1"/>
</dbReference>
<evidence type="ECO:0000256" key="10">
    <source>
        <dbReference type="ARBA" id="ARBA00023303"/>
    </source>
</evidence>
<dbReference type="AlphaFoldDB" id="A0A067BIZ9"/>
<dbReference type="GO" id="GO:1990573">
    <property type="term" value="P:potassium ion import across plasma membrane"/>
    <property type="evidence" value="ECO:0007669"/>
    <property type="project" value="TreeGrafter"/>
</dbReference>
<dbReference type="EMBL" id="KK583442">
    <property type="protein sequence ID" value="KDO18399.1"/>
    <property type="molecule type" value="Genomic_DNA"/>
</dbReference>
<dbReference type="InterPro" id="IPR016449">
    <property type="entry name" value="K_chnl_inward-rec_Kir"/>
</dbReference>
<proteinExistence type="inferred from homology"/>
<protein>
    <recommendedName>
        <fullName evidence="17">Potassium channel domain-containing protein</fullName>
    </recommendedName>
</protein>
<evidence type="ECO:0000256" key="3">
    <source>
        <dbReference type="ARBA" id="ARBA00022538"/>
    </source>
</evidence>
<dbReference type="VEuPathDB" id="FungiDB:SPRG_16219"/>
<feature type="transmembrane region" description="Helical" evidence="12">
    <location>
        <begin position="137"/>
        <end position="158"/>
    </location>
</feature>
<feature type="domain" description="Potassium channel" evidence="13">
    <location>
        <begin position="86"/>
        <end position="155"/>
    </location>
</feature>
<evidence type="ECO:0000259" key="13">
    <source>
        <dbReference type="Pfam" id="PF07885"/>
    </source>
</evidence>
<name>A0A067BIZ9_SAPPC</name>
<evidence type="ECO:0000313" key="15">
    <source>
        <dbReference type="EMBL" id="KDO18399.1"/>
    </source>
</evidence>
<comment type="similarity">
    <text evidence="11">Belongs to the inward rectifier-type potassium channel (TC 1.A.2.1) family.</text>
</comment>
<evidence type="ECO:0008006" key="17">
    <source>
        <dbReference type="Google" id="ProtNLM"/>
    </source>
</evidence>
<dbReference type="RefSeq" id="XP_012210897.1">
    <property type="nucleotide sequence ID" value="XM_012355507.1"/>
</dbReference>
<accession>A0A067BIZ9</accession>
<evidence type="ECO:0000256" key="12">
    <source>
        <dbReference type="SAM" id="Phobius"/>
    </source>
</evidence>
<dbReference type="GO" id="GO:0034702">
    <property type="term" value="C:monoatomic ion channel complex"/>
    <property type="evidence" value="ECO:0007669"/>
    <property type="project" value="UniProtKB-KW"/>
</dbReference>
<evidence type="ECO:0000256" key="6">
    <source>
        <dbReference type="ARBA" id="ARBA00022958"/>
    </source>
</evidence>
<evidence type="ECO:0000256" key="5">
    <source>
        <dbReference type="ARBA" id="ARBA00022882"/>
    </source>
</evidence>
<evidence type="ECO:0000256" key="1">
    <source>
        <dbReference type="ARBA" id="ARBA00004141"/>
    </source>
</evidence>
<keyword evidence="16" id="KW-1185">Reference proteome</keyword>
<gene>
    <name evidence="15" type="ORF">SPRG_16219</name>
</gene>
<keyword evidence="3 11" id="KW-0633">Potassium transport</keyword>
<reference evidence="15 16" key="1">
    <citation type="journal article" date="2013" name="PLoS Genet.">
        <title>Distinctive expansion of potential virulence genes in the genome of the oomycete fish pathogen Saprolegnia parasitica.</title>
        <authorList>
            <person name="Jiang R.H."/>
            <person name="de Bruijn I."/>
            <person name="Haas B.J."/>
            <person name="Belmonte R."/>
            <person name="Lobach L."/>
            <person name="Christie J."/>
            <person name="van den Ackerveken G."/>
            <person name="Bottin A."/>
            <person name="Bulone V."/>
            <person name="Diaz-Moreno S.M."/>
            <person name="Dumas B."/>
            <person name="Fan L."/>
            <person name="Gaulin E."/>
            <person name="Govers F."/>
            <person name="Grenville-Briggs L.J."/>
            <person name="Horner N.R."/>
            <person name="Levin J.Z."/>
            <person name="Mammella M."/>
            <person name="Meijer H.J."/>
            <person name="Morris P."/>
            <person name="Nusbaum C."/>
            <person name="Oome S."/>
            <person name="Phillips A.J."/>
            <person name="van Rooyen D."/>
            <person name="Rzeszutek E."/>
            <person name="Saraiva M."/>
            <person name="Secombes C.J."/>
            <person name="Seidl M.F."/>
            <person name="Snel B."/>
            <person name="Stassen J.H."/>
            <person name="Sykes S."/>
            <person name="Tripathy S."/>
            <person name="van den Berg H."/>
            <person name="Vega-Arreguin J.C."/>
            <person name="Wawra S."/>
            <person name="Young S.K."/>
            <person name="Zeng Q."/>
            <person name="Dieguez-Uribeondo J."/>
            <person name="Russ C."/>
            <person name="Tyler B.M."/>
            <person name="van West P."/>
        </authorList>
    </citation>
    <scope>NUCLEOTIDE SEQUENCE [LARGE SCALE GENOMIC DNA]</scope>
    <source>
        <strain evidence="15 16">CBS 223.65</strain>
    </source>
</reference>
<keyword evidence="8 11" id="KW-0406">Ion transport</keyword>
<sequence length="314" mass="35150">MEAMLHEALVDETTHDARLSIGMEKEGYVAMQDDVPLNATTIAPLHAPFAAQYYYHRILSAHWLPVVAELMLAFLAISVFFGCLHWLQFDEGLYVLHGLTEHNSKFELCFYLSVHTLSTIGYGTIGPAPNDVYHNTIVYTEAIMGLTFAAIFTGICWSKFAKARAHIRFSKSVVVTNVFGQRCLVFRAMNLRNIGEVRQCHFKLGAFLTDENGHRRMMDLALVQPQWTSINVPITLVHCLDAASSPLATLSDAELHNLSLLALCSGFDTTFFETVYARHMYFGPSIVLGRDFQDAVALYPDRVVVDTACFDSLI</sequence>
<dbReference type="PANTHER" id="PTHR11767">
    <property type="entry name" value="INWARD RECTIFIER POTASSIUM CHANNEL"/>
    <property type="match status" value="1"/>
</dbReference>
<dbReference type="Pfam" id="PF07885">
    <property type="entry name" value="Ion_trans_2"/>
    <property type="match status" value="1"/>
</dbReference>
<dbReference type="InterPro" id="IPR041647">
    <property type="entry name" value="IRK_C"/>
</dbReference>
<dbReference type="STRING" id="695850.A0A067BIZ9"/>
<dbReference type="Pfam" id="PF17655">
    <property type="entry name" value="IRK_C"/>
    <property type="match status" value="1"/>
</dbReference>
<dbReference type="InterPro" id="IPR014756">
    <property type="entry name" value="Ig_E-set"/>
</dbReference>
<comment type="subcellular location">
    <subcellularLocation>
        <location evidence="1 11">Membrane</location>
        <topology evidence="1 11">Multi-pass membrane protein</topology>
    </subcellularLocation>
</comment>
<keyword evidence="2 11" id="KW-0813">Transport</keyword>
<keyword evidence="10 11" id="KW-0407">Ion channel</keyword>
<evidence type="ECO:0000313" key="16">
    <source>
        <dbReference type="Proteomes" id="UP000030745"/>
    </source>
</evidence>
<feature type="domain" description="Inward rectifier potassium channel C-terminal" evidence="14">
    <location>
        <begin position="167"/>
        <end position="312"/>
    </location>
</feature>
<dbReference type="SUPFAM" id="SSF81296">
    <property type="entry name" value="E set domains"/>
    <property type="match status" value="1"/>
</dbReference>
<dbReference type="SUPFAM" id="SSF81324">
    <property type="entry name" value="Voltage-gated potassium channels"/>
    <property type="match status" value="1"/>
</dbReference>
<dbReference type="Gene3D" id="2.60.40.1400">
    <property type="entry name" value="G protein-activated inward rectifier potassium channel 1"/>
    <property type="match status" value="1"/>
</dbReference>
<dbReference type="GO" id="GO:0005242">
    <property type="term" value="F:inward rectifier potassium channel activity"/>
    <property type="evidence" value="ECO:0007669"/>
    <property type="project" value="InterPro"/>
</dbReference>
<keyword evidence="6 11" id="KW-0630">Potassium</keyword>
<keyword evidence="7 12" id="KW-1133">Transmembrane helix</keyword>
<feature type="transmembrane region" description="Helical" evidence="12">
    <location>
        <begin position="63"/>
        <end position="87"/>
    </location>
</feature>
<evidence type="ECO:0000256" key="2">
    <source>
        <dbReference type="ARBA" id="ARBA00022448"/>
    </source>
</evidence>
<keyword evidence="9 12" id="KW-0472">Membrane</keyword>
<dbReference type="Proteomes" id="UP000030745">
    <property type="component" value="Unassembled WGS sequence"/>
</dbReference>
<dbReference type="GO" id="GO:0034765">
    <property type="term" value="P:regulation of monoatomic ion transmembrane transport"/>
    <property type="evidence" value="ECO:0007669"/>
    <property type="project" value="TreeGrafter"/>
</dbReference>
<evidence type="ECO:0000256" key="11">
    <source>
        <dbReference type="RuleBase" id="RU003822"/>
    </source>
</evidence>
<evidence type="ECO:0000256" key="8">
    <source>
        <dbReference type="ARBA" id="ARBA00023065"/>
    </source>
</evidence>
<evidence type="ECO:0000259" key="14">
    <source>
        <dbReference type="Pfam" id="PF17655"/>
    </source>
</evidence>
<organism evidence="15 16">
    <name type="scientific">Saprolegnia parasitica (strain CBS 223.65)</name>
    <dbReference type="NCBI Taxonomy" id="695850"/>
    <lineage>
        <taxon>Eukaryota</taxon>
        <taxon>Sar</taxon>
        <taxon>Stramenopiles</taxon>
        <taxon>Oomycota</taxon>
        <taxon>Saprolegniomycetes</taxon>
        <taxon>Saprolegniales</taxon>
        <taxon>Saprolegniaceae</taxon>
        <taxon>Saprolegnia</taxon>
    </lineage>
</organism>
<dbReference type="Gene3D" id="1.10.287.70">
    <property type="match status" value="1"/>
</dbReference>
<dbReference type="GO" id="GO:0005886">
    <property type="term" value="C:plasma membrane"/>
    <property type="evidence" value="ECO:0007669"/>
    <property type="project" value="TreeGrafter"/>
</dbReference>
<keyword evidence="5 11" id="KW-0851">Voltage-gated channel</keyword>
<keyword evidence="4 11" id="KW-0812">Transmembrane</keyword>
<evidence type="ECO:0000256" key="7">
    <source>
        <dbReference type="ARBA" id="ARBA00022989"/>
    </source>
</evidence>
<dbReference type="KEGG" id="spar:SPRG_16219"/>
<evidence type="ECO:0000256" key="4">
    <source>
        <dbReference type="ARBA" id="ARBA00022692"/>
    </source>
</evidence>
<evidence type="ECO:0000256" key="9">
    <source>
        <dbReference type="ARBA" id="ARBA00023136"/>
    </source>
</evidence>
<feature type="transmembrane region" description="Helical" evidence="12">
    <location>
        <begin position="108"/>
        <end position="125"/>
    </location>
</feature>